<dbReference type="PANTHER" id="PTHR33121:SF70">
    <property type="entry name" value="SIGNALING PROTEIN YKOW"/>
    <property type="match status" value="1"/>
</dbReference>
<dbReference type="NCBIfam" id="TIGR00254">
    <property type="entry name" value="GGDEF"/>
    <property type="match status" value="1"/>
</dbReference>
<dbReference type="EMBL" id="JACMSE010000001">
    <property type="protein sequence ID" value="MBC2887859.1"/>
    <property type="molecule type" value="Genomic_DNA"/>
</dbReference>
<feature type="domain" description="EAL" evidence="1">
    <location>
        <begin position="1044"/>
        <end position="1297"/>
    </location>
</feature>
<keyword evidence="4" id="KW-1185">Reference proteome</keyword>
<dbReference type="CDD" id="cd01949">
    <property type="entry name" value="GGDEF"/>
    <property type="match status" value="1"/>
</dbReference>
<dbReference type="InterPro" id="IPR035965">
    <property type="entry name" value="PAS-like_dom_sf"/>
</dbReference>
<dbReference type="Gene3D" id="3.20.20.450">
    <property type="entry name" value="EAL domain"/>
    <property type="match status" value="1"/>
</dbReference>
<dbReference type="Gene3D" id="3.30.70.270">
    <property type="match status" value="2"/>
</dbReference>
<dbReference type="CDD" id="cd01948">
    <property type="entry name" value="EAL"/>
    <property type="match status" value="1"/>
</dbReference>
<dbReference type="SUPFAM" id="SSF55785">
    <property type="entry name" value="PYP-like sensor domain (PAS domain)"/>
    <property type="match status" value="1"/>
</dbReference>
<protein>
    <submittedName>
        <fullName evidence="3">EAL domain-containing protein</fullName>
    </submittedName>
</protein>
<evidence type="ECO:0000259" key="1">
    <source>
        <dbReference type="PROSITE" id="PS50883"/>
    </source>
</evidence>
<dbReference type="Pfam" id="PF00563">
    <property type="entry name" value="EAL"/>
    <property type="match status" value="1"/>
</dbReference>
<evidence type="ECO:0000313" key="3">
    <source>
        <dbReference type="EMBL" id="MBC2887859.1"/>
    </source>
</evidence>
<accession>A0A842JEU4</accession>
<evidence type="ECO:0000313" key="4">
    <source>
        <dbReference type="Proteomes" id="UP000587396"/>
    </source>
</evidence>
<feature type="domain" description="GGDEF" evidence="2">
    <location>
        <begin position="405"/>
        <end position="532"/>
    </location>
</feature>
<dbReference type="PROSITE" id="PS50883">
    <property type="entry name" value="EAL"/>
    <property type="match status" value="1"/>
</dbReference>
<dbReference type="InterPro" id="IPR035919">
    <property type="entry name" value="EAL_sf"/>
</dbReference>
<dbReference type="SUPFAM" id="SSF141868">
    <property type="entry name" value="EAL domain-like"/>
    <property type="match status" value="1"/>
</dbReference>
<dbReference type="InterPro" id="IPR000160">
    <property type="entry name" value="GGDEF_dom"/>
</dbReference>
<dbReference type="InterPro" id="IPR043128">
    <property type="entry name" value="Rev_trsase/Diguanyl_cyclase"/>
</dbReference>
<name>A0A842JEU4_9ACTN</name>
<dbReference type="RefSeq" id="WP_185903912.1">
    <property type="nucleotide sequence ID" value="NZ_JACMSE010000001.1"/>
</dbReference>
<dbReference type="InterPro" id="IPR001633">
    <property type="entry name" value="EAL_dom"/>
</dbReference>
<comment type="caution">
    <text evidence="3">The sequence shown here is derived from an EMBL/GenBank/DDBJ whole genome shotgun (WGS) entry which is preliminary data.</text>
</comment>
<reference evidence="3 4" key="1">
    <citation type="submission" date="2020-08" db="EMBL/GenBank/DDBJ databases">
        <authorList>
            <person name="Liu C."/>
            <person name="Sun Q."/>
        </authorList>
    </citation>
    <scope>NUCLEOTIDE SEQUENCE [LARGE SCALE GENOMIC DNA]</scope>
    <source>
        <strain evidence="3 4">N22</strain>
    </source>
</reference>
<evidence type="ECO:0000259" key="2">
    <source>
        <dbReference type="PROSITE" id="PS50887"/>
    </source>
</evidence>
<dbReference type="Proteomes" id="UP000587396">
    <property type="component" value="Unassembled WGS sequence"/>
</dbReference>
<proteinExistence type="predicted"/>
<dbReference type="Pfam" id="PF00990">
    <property type="entry name" value="GGDEF"/>
    <property type="match status" value="2"/>
</dbReference>
<gene>
    <name evidence="3" type="ORF">H7313_00530</name>
</gene>
<sequence length="1297" mass="144465">MVWANEAFCELMGCTPEEMGFRYASRLSALWNQDAVGRLVNMAQAASAPSRSTKFHHRVVVRDEEREFETMAFVLQQDEGPIICCLPRDCTHEMRLEAELGEFMNLGACVAATAGFEAFSYDAASRTARIIFSSSLLEPVGAPGTTCPDFPGAMLRAGLVHPEDVGAFEKAFSSSACSGVRCVCDLRLGGPSPDTGQWRWYRLTLAGCENPLIPGRSSGGGVFMDITEHKELAMTYLNETQFYYAMLAEETAYAHLDATDDVLIKVGGMWNLYNELISTTSYSDIVGSFMDKVVHPDDRAHYSDIMRCENFVASLENGIDRLGCEFRRIADQNKMVWMEFTAHLLKDPITHHVLALLRIRNIDKKKRQELMLQSSSERDPLTRILHKKSAETAIRERLRDRPPGRVSAFMILDVDDFKDVNDRFGHEAGDRALLRFVDAISRCIDRLDVLGRFGGDEFILYVDDARDEDHIAQLLEGVFAQLRHEVDPPITCSVGVTLLSGESPYETAFSQADAALYLAKDEGKDTYVFHRADSSGDAGNRLSYVQSKAAGNAENEGRVAAPFDAFSRAEGVAGASAPGPLLAAHGSSSSSPSASGEDAAAFAQFLSEQGEMAYLVDPDTFTLICGNEAFYERIGETASSCLGMKCYEAMHRRTSPCPFCSKANWSTDKFFMWRNDNESLEQEFLLKNKLVNWKGREALLAIAVDISNNKSIVDSLDNGTSEGHHLLAGIQQMNAAKDLAGVIHCALEAIGRFFRSDSVRLWSFDDGASSYQCVTFWSRDGVAVCPTAPDDRALDSWLAVQQWEEPVLIESPESVMRSSFVLYQYMRQNNIDNARWIVVRDDQREGRLPSYISVENLTANLQNVAFLERFPIFVVSEVRKRRMMENLLYASSHDELTGVLNREGYERCVAAFDADLVRCVGVVSANVNNMKQVNSAKGFAEGNYYLQQFAFMLTNAFSEENVYRLNGDEFAVIAPNLSREELERRIGDMREVIEGNGLFTVAIGCSWDDVEKNLGVLTSQAVAAMEADKRRFHDKAQDVSDDNRRKALRGIVSSIENGDFLVYLQPKVDLSTRRTVGAEALIRYRDASGNIVPPGRFIPVLEENGLVRHADLFVLEQVSRLLERWKREGCAVPVSVNLSRRTVLESDVIPSIEGITSRYDIDRSMLEIEITESFGTVGRGVLYQVASELLRVGFSLSLDDFGTKYTDLSILSSISFHVVKLDKSLIDTLADDKIKQTIVRHIVGMCFDLGVDVIAEGIETPDQETMLQGLGCHLGQGYLYSRPVPLEDFERGFLPRL</sequence>
<dbReference type="SMART" id="SM00267">
    <property type="entry name" value="GGDEF"/>
    <property type="match status" value="2"/>
</dbReference>
<organism evidence="3 4">
    <name type="scientific">Gordonibacter massiliensis</name>
    <name type="common">ex Traore et al. 2017</name>
    <dbReference type="NCBI Taxonomy" id="1841863"/>
    <lineage>
        <taxon>Bacteria</taxon>
        <taxon>Bacillati</taxon>
        <taxon>Actinomycetota</taxon>
        <taxon>Coriobacteriia</taxon>
        <taxon>Eggerthellales</taxon>
        <taxon>Eggerthellaceae</taxon>
        <taxon>Gordonibacter</taxon>
    </lineage>
</organism>
<dbReference type="InterPro" id="IPR029787">
    <property type="entry name" value="Nucleotide_cyclase"/>
</dbReference>
<dbReference type="SMART" id="SM00052">
    <property type="entry name" value="EAL"/>
    <property type="match status" value="1"/>
</dbReference>
<dbReference type="PROSITE" id="PS50887">
    <property type="entry name" value="GGDEF"/>
    <property type="match status" value="2"/>
</dbReference>
<dbReference type="InterPro" id="IPR050706">
    <property type="entry name" value="Cyclic-di-GMP_PDE-like"/>
</dbReference>
<feature type="domain" description="GGDEF" evidence="2">
    <location>
        <begin position="918"/>
        <end position="1042"/>
    </location>
</feature>
<dbReference type="GO" id="GO:0071111">
    <property type="term" value="F:cyclic-guanylate-specific phosphodiesterase activity"/>
    <property type="evidence" value="ECO:0007669"/>
    <property type="project" value="InterPro"/>
</dbReference>
<dbReference type="SUPFAM" id="SSF55073">
    <property type="entry name" value="Nucleotide cyclase"/>
    <property type="match status" value="2"/>
</dbReference>
<dbReference type="PANTHER" id="PTHR33121">
    <property type="entry name" value="CYCLIC DI-GMP PHOSPHODIESTERASE PDEF"/>
    <property type="match status" value="1"/>
</dbReference>